<reference evidence="7" key="2">
    <citation type="submission" date="2023-06" db="EMBL/GenBank/DDBJ databases">
        <authorList>
            <consortium name="Lawrence Berkeley National Laboratory"/>
            <person name="Haridas S."/>
            <person name="Hensen N."/>
            <person name="Bonometti L."/>
            <person name="Westerberg I."/>
            <person name="Brannstrom I.O."/>
            <person name="Guillou S."/>
            <person name="Cros-Aarteil S."/>
            <person name="Calhoun S."/>
            <person name="Kuo A."/>
            <person name="Mondo S."/>
            <person name="Pangilinan J."/>
            <person name="Riley R."/>
            <person name="Labutti K."/>
            <person name="Andreopoulos B."/>
            <person name="Lipzen A."/>
            <person name="Chen C."/>
            <person name="Yanf M."/>
            <person name="Daum C."/>
            <person name="Ng V."/>
            <person name="Clum A."/>
            <person name="Steindorff A."/>
            <person name="Ohm R."/>
            <person name="Martin F."/>
            <person name="Silar P."/>
            <person name="Natvig D."/>
            <person name="Lalanne C."/>
            <person name="Gautier V."/>
            <person name="Ament-Velasquez S.L."/>
            <person name="Kruys A."/>
            <person name="Hutchinson M.I."/>
            <person name="Powell A.J."/>
            <person name="Barry K."/>
            <person name="Miller A.N."/>
            <person name="Grigoriev I.V."/>
            <person name="Debuchy R."/>
            <person name="Gladieux P."/>
            <person name="Thoren M.H."/>
            <person name="Johannesson H."/>
        </authorList>
    </citation>
    <scope>NUCLEOTIDE SEQUENCE</scope>
    <source>
        <strain evidence="7">CBS 560.94</strain>
    </source>
</reference>
<feature type="transmembrane region" description="Helical" evidence="6">
    <location>
        <begin position="298"/>
        <end position="315"/>
    </location>
</feature>
<evidence type="ECO:0000313" key="8">
    <source>
        <dbReference type="Proteomes" id="UP001278500"/>
    </source>
</evidence>
<dbReference type="Proteomes" id="UP001278500">
    <property type="component" value="Unassembled WGS sequence"/>
</dbReference>
<dbReference type="InterPro" id="IPR000537">
    <property type="entry name" value="UbiA_prenyltransferase"/>
</dbReference>
<evidence type="ECO:0000256" key="2">
    <source>
        <dbReference type="ARBA" id="ARBA00022692"/>
    </source>
</evidence>
<keyword evidence="4 6" id="KW-0472">Membrane</keyword>
<feature type="region of interest" description="Disordered" evidence="5">
    <location>
        <begin position="26"/>
        <end position="56"/>
    </location>
</feature>
<dbReference type="CDD" id="cd13965">
    <property type="entry name" value="PT_UbiA_3"/>
    <property type="match status" value="1"/>
</dbReference>
<dbReference type="EMBL" id="JAUEPP010000005">
    <property type="protein sequence ID" value="KAK3343190.1"/>
    <property type="molecule type" value="Genomic_DNA"/>
</dbReference>
<reference evidence="7" key="1">
    <citation type="journal article" date="2023" name="Mol. Phylogenet. Evol.">
        <title>Genome-scale phylogeny and comparative genomics of the fungal order Sordariales.</title>
        <authorList>
            <person name="Hensen N."/>
            <person name="Bonometti L."/>
            <person name="Westerberg I."/>
            <person name="Brannstrom I.O."/>
            <person name="Guillou S."/>
            <person name="Cros-Aarteil S."/>
            <person name="Calhoun S."/>
            <person name="Haridas S."/>
            <person name="Kuo A."/>
            <person name="Mondo S."/>
            <person name="Pangilinan J."/>
            <person name="Riley R."/>
            <person name="LaButti K."/>
            <person name="Andreopoulos B."/>
            <person name="Lipzen A."/>
            <person name="Chen C."/>
            <person name="Yan M."/>
            <person name="Daum C."/>
            <person name="Ng V."/>
            <person name="Clum A."/>
            <person name="Steindorff A."/>
            <person name="Ohm R.A."/>
            <person name="Martin F."/>
            <person name="Silar P."/>
            <person name="Natvig D.O."/>
            <person name="Lalanne C."/>
            <person name="Gautier V."/>
            <person name="Ament-Velasquez S.L."/>
            <person name="Kruys A."/>
            <person name="Hutchinson M.I."/>
            <person name="Powell A.J."/>
            <person name="Barry K."/>
            <person name="Miller A.N."/>
            <person name="Grigoriev I.V."/>
            <person name="Debuchy R."/>
            <person name="Gladieux P."/>
            <person name="Hiltunen Thoren M."/>
            <person name="Johannesson H."/>
        </authorList>
    </citation>
    <scope>NUCLEOTIDE SEQUENCE</scope>
    <source>
        <strain evidence="7">CBS 560.94</strain>
    </source>
</reference>
<feature type="transmembrane region" description="Helical" evidence="6">
    <location>
        <begin position="321"/>
        <end position="337"/>
    </location>
</feature>
<evidence type="ECO:0000256" key="1">
    <source>
        <dbReference type="ARBA" id="ARBA00004141"/>
    </source>
</evidence>
<keyword evidence="8" id="KW-1185">Reference proteome</keyword>
<evidence type="ECO:0000256" key="4">
    <source>
        <dbReference type="ARBA" id="ARBA00023136"/>
    </source>
</evidence>
<keyword evidence="2 6" id="KW-0812">Transmembrane</keyword>
<organism evidence="7 8">
    <name type="scientific">Neurospora tetraspora</name>
    <dbReference type="NCBI Taxonomy" id="94610"/>
    <lineage>
        <taxon>Eukaryota</taxon>
        <taxon>Fungi</taxon>
        <taxon>Dikarya</taxon>
        <taxon>Ascomycota</taxon>
        <taxon>Pezizomycotina</taxon>
        <taxon>Sordariomycetes</taxon>
        <taxon>Sordariomycetidae</taxon>
        <taxon>Sordariales</taxon>
        <taxon>Sordariaceae</taxon>
        <taxon>Neurospora</taxon>
    </lineage>
</organism>
<sequence>MSTTTTLHNKPVPALRRLWSMFGTESWDRSTSTPKPKSDDDGRGSRSSESLTQQPLLPAGSLKGNVSAVISIVWAFTKNDIFTFSLPCVIFGAALSLAKDARTAPEPPTFNQVLSRLLGSSMFQFISLLLFDVDNQRDPTSVAEDRINKPWRPIPSGMITSDQSRRLVLFLVPLTMALGYALGVWNEALLVVIAAWVYDHLGGGDEPIVREVVLGISYAVFQIASLRIALGSGEYHAQTQTDMVADVISPSGYAWTAITGTLIATTIPIQDMKDQEGDRLRPIRKTLPLFIGDTATRYYLAVTIPVWSVVGTVFWRTPGWYAVPIMVYGGYIAWRLLAKRNRVADEASWRNWSRWLMLVYALPAVNALMQ</sequence>
<dbReference type="InterPro" id="IPR050475">
    <property type="entry name" value="Prenyltransferase_related"/>
</dbReference>
<proteinExistence type="predicted"/>
<dbReference type="Gene3D" id="1.10.357.140">
    <property type="entry name" value="UbiA prenyltransferase"/>
    <property type="match status" value="1"/>
</dbReference>
<evidence type="ECO:0000313" key="7">
    <source>
        <dbReference type="EMBL" id="KAK3343190.1"/>
    </source>
</evidence>
<dbReference type="PANTHER" id="PTHR42723:SF1">
    <property type="entry name" value="CHLOROPHYLL SYNTHASE, CHLOROPLASTIC"/>
    <property type="match status" value="1"/>
</dbReference>
<gene>
    <name evidence="7" type="ORF">B0H65DRAFT_243079</name>
</gene>
<protein>
    <submittedName>
        <fullName evidence="7">UbiA prenyltransferase family-domain-containing protein</fullName>
    </submittedName>
</protein>
<dbReference type="AlphaFoldDB" id="A0AAE0JE39"/>
<comment type="caution">
    <text evidence="7">The sequence shown here is derived from an EMBL/GenBank/DDBJ whole genome shotgun (WGS) entry which is preliminary data.</text>
</comment>
<keyword evidence="3 6" id="KW-1133">Transmembrane helix</keyword>
<dbReference type="InterPro" id="IPR044878">
    <property type="entry name" value="UbiA_sf"/>
</dbReference>
<accession>A0AAE0JE39</accession>
<dbReference type="Pfam" id="PF01040">
    <property type="entry name" value="UbiA"/>
    <property type="match status" value="1"/>
</dbReference>
<dbReference type="RefSeq" id="XP_062680983.1">
    <property type="nucleotide sequence ID" value="XM_062822351.1"/>
</dbReference>
<evidence type="ECO:0000256" key="6">
    <source>
        <dbReference type="SAM" id="Phobius"/>
    </source>
</evidence>
<comment type="subcellular location">
    <subcellularLocation>
        <location evidence="1">Membrane</location>
        <topology evidence="1">Multi-pass membrane protein</topology>
    </subcellularLocation>
</comment>
<feature type="compositionally biased region" description="Basic and acidic residues" evidence="5">
    <location>
        <begin position="36"/>
        <end position="46"/>
    </location>
</feature>
<dbReference type="GO" id="GO:0016765">
    <property type="term" value="F:transferase activity, transferring alkyl or aryl (other than methyl) groups"/>
    <property type="evidence" value="ECO:0007669"/>
    <property type="project" value="InterPro"/>
</dbReference>
<feature type="transmembrane region" description="Helical" evidence="6">
    <location>
        <begin position="208"/>
        <end position="230"/>
    </location>
</feature>
<name>A0AAE0JE39_9PEZI</name>
<evidence type="ECO:0000256" key="5">
    <source>
        <dbReference type="SAM" id="MobiDB-lite"/>
    </source>
</evidence>
<dbReference type="PANTHER" id="PTHR42723">
    <property type="entry name" value="CHLOROPHYLL SYNTHASE"/>
    <property type="match status" value="1"/>
</dbReference>
<feature type="transmembrane region" description="Helical" evidence="6">
    <location>
        <begin position="349"/>
        <end position="369"/>
    </location>
</feature>
<evidence type="ECO:0000256" key="3">
    <source>
        <dbReference type="ARBA" id="ARBA00022989"/>
    </source>
</evidence>
<dbReference type="GeneID" id="87859505"/>
<feature type="transmembrane region" description="Helical" evidence="6">
    <location>
        <begin position="167"/>
        <end position="196"/>
    </location>
</feature>
<dbReference type="GO" id="GO:0016020">
    <property type="term" value="C:membrane"/>
    <property type="evidence" value="ECO:0007669"/>
    <property type="project" value="UniProtKB-SubCell"/>
</dbReference>